<protein>
    <submittedName>
        <fullName evidence="7">S8 family serine peptidase</fullName>
    </submittedName>
</protein>
<reference evidence="7" key="1">
    <citation type="submission" date="2022-06" db="EMBL/GenBank/DDBJ databases">
        <title>New cyanobacteria of genus Symplocastrum in benthos of Lake Baikal.</title>
        <authorList>
            <person name="Sorokovikova E."/>
            <person name="Tikhonova I."/>
            <person name="Krasnopeev A."/>
            <person name="Evseev P."/>
            <person name="Gladkikh A."/>
            <person name="Belykh O."/>
        </authorList>
    </citation>
    <scope>NUCLEOTIDE SEQUENCE</scope>
    <source>
        <strain evidence="7">BBK-W-15</strain>
    </source>
</reference>
<keyword evidence="1 5" id="KW-0645">Protease</keyword>
<dbReference type="PROSITE" id="PS51892">
    <property type="entry name" value="SUBTILASE"/>
    <property type="match status" value="1"/>
</dbReference>
<dbReference type="GO" id="GO:0016485">
    <property type="term" value="P:protein processing"/>
    <property type="evidence" value="ECO:0007669"/>
    <property type="project" value="TreeGrafter"/>
</dbReference>
<feature type="active site" description="Charge relay system" evidence="4 5">
    <location>
        <position position="246"/>
    </location>
</feature>
<feature type="domain" description="P/Homo B" evidence="6">
    <location>
        <begin position="571"/>
        <end position="707"/>
    </location>
</feature>
<keyword evidence="8" id="KW-1185">Reference proteome</keyword>
<evidence type="ECO:0000256" key="3">
    <source>
        <dbReference type="ARBA" id="ARBA00022825"/>
    </source>
</evidence>
<evidence type="ECO:0000256" key="2">
    <source>
        <dbReference type="ARBA" id="ARBA00022801"/>
    </source>
</evidence>
<dbReference type="SUPFAM" id="SSF49785">
    <property type="entry name" value="Galactose-binding domain-like"/>
    <property type="match status" value="1"/>
</dbReference>
<dbReference type="Proteomes" id="UP001204953">
    <property type="component" value="Unassembled WGS sequence"/>
</dbReference>
<dbReference type="SUPFAM" id="SSF52743">
    <property type="entry name" value="Subtilisin-like"/>
    <property type="match status" value="1"/>
</dbReference>
<dbReference type="GO" id="GO:0005737">
    <property type="term" value="C:cytoplasm"/>
    <property type="evidence" value="ECO:0007669"/>
    <property type="project" value="UniProtKB-ARBA"/>
</dbReference>
<dbReference type="GO" id="GO:0004252">
    <property type="term" value="F:serine-type endopeptidase activity"/>
    <property type="evidence" value="ECO:0007669"/>
    <property type="project" value="UniProtKB-UniRule"/>
</dbReference>
<dbReference type="InterPro" id="IPR002884">
    <property type="entry name" value="P_dom"/>
</dbReference>
<organism evidence="7 8">
    <name type="scientific">Limnofasciculus baicalensis BBK-W-15</name>
    <dbReference type="NCBI Taxonomy" id="2699891"/>
    <lineage>
        <taxon>Bacteria</taxon>
        <taxon>Bacillati</taxon>
        <taxon>Cyanobacteriota</taxon>
        <taxon>Cyanophyceae</taxon>
        <taxon>Coleofasciculales</taxon>
        <taxon>Coleofasciculaceae</taxon>
        <taxon>Limnofasciculus</taxon>
        <taxon>Limnofasciculus baicalensis</taxon>
    </lineage>
</organism>
<evidence type="ECO:0000259" key="6">
    <source>
        <dbReference type="PROSITE" id="PS51829"/>
    </source>
</evidence>
<dbReference type="PROSITE" id="PS51829">
    <property type="entry name" value="P_HOMO_B"/>
    <property type="match status" value="1"/>
</dbReference>
<dbReference type="InterPro" id="IPR036852">
    <property type="entry name" value="Peptidase_S8/S53_dom_sf"/>
</dbReference>
<dbReference type="PROSITE" id="PS00137">
    <property type="entry name" value="SUBTILASE_HIS"/>
    <property type="match status" value="1"/>
</dbReference>
<evidence type="ECO:0000313" key="7">
    <source>
        <dbReference type="EMBL" id="MCP2729263.1"/>
    </source>
</evidence>
<keyword evidence="3 5" id="KW-0720">Serine protease</keyword>
<keyword evidence="2 5" id="KW-0378">Hydrolase</keyword>
<evidence type="ECO:0000256" key="5">
    <source>
        <dbReference type="PROSITE-ProRule" id="PRU01240"/>
    </source>
</evidence>
<dbReference type="PANTHER" id="PTHR42884">
    <property type="entry name" value="PROPROTEIN CONVERTASE SUBTILISIN/KEXIN-RELATED"/>
    <property type="match status" value="1"/>
</dbReference>
<dbReference type="InterPro" id="IPR000209">
    <property type="entry name" value="Peptidase_S8/S53_dom"/>
</dbReference>
<dbReference type="PRINTS" id="PR00723">
    <property type="entry name" value="SUBTILISIN"/>
</dbReference>
<dbReference type="CDD" id="cd07498">
    <property type="entry name" value="Peptidases_S8_15"/>
    <property type="match status" value="1"/>
</dbReference>
<dbReference type="InterPro" id="IPR008979">
    <property type="entry name" value="Galactose-bd-like_sf"/>
</dbReference>
<name>A0AAE3GSW5_9CYAN</name>
<gene>
    <name evidence="7" type="ORF">NJ959_12430</name>
</gene>
<dbReference type="Gene3D" id="3.40.50.200">
    <property type="entry name" value="Peptidase S8/S53 domain"/>
    <property type="match status" value="1"/>
</dbReference>
<proteinExistence type="inferred from homology"/>
<dbReference type="Pfam" id="PF00082">
    <property type="entry name" value="Peptidase_S8"/>
    <property type="match status" value="1"/>
</dbReference>
<comment type="caution">
    <text evidence="7">The sequence shown here is derived from an EMBL/GenBank/DDBJ whole genome shotgun (WGS) entry which is preliminary data.</text>
</comment>
<dbReference type="AlphaFoldDB" id="A0AAE3GSW5"/>
<dbReference type="InterPro" id="IPR015500">
    <property type="entry name" value="Peptidase_S8_subtilisin-rel"/>
</dbReference>
<feature type="active site" description="Charge relay system" evidence="4 5">
    <location>
        <position position="284"/>
    </location>
</feature>
<dbReference type="GO" id="GO:0012505">
    <property type="term" value="C:endomembrane system"/>
    <property type="evidence" value="ECO:0007669"/>
    <property type="project" value="UniProtKB-ARBA"/>
</dbReference>
<evidence type="ECO:0000256" key="1">
    <source>
        <dbReference type="ARBA" id="ARBA00022670"/>
    </source>
</evidence>
<dbReference type="InterPro" id="IPR034054">
    <property type="entry name" value="Pep_S8_PrcA"/>
</dbReference>
<dbReference type="PROSITE" id="PS00138">
    <property type="entry name" value="SUBTILASE_SER"/>
    <property type="match status" value="1"/>
</dbReference>
<accession>A0AAE3GSW5</accession>
<dbReference type="RefSeq" id="WP_254012047.1">
    <property type="nucleotide sequence ID" value="NZ_JAMZMM010000103.1"/>
</dbReference>
<dbReference type="Pfam" id="PF01483">
    <property type="entry name" value="P_proprotein"/>
    <property type="match status" value="1"/>
</dbReference>
<comment type="similarity">
    <text evidence="5">Belongs to the peptidase S8 family.</text>
</comment>
<feature type="active site" description="Charge relay system" evidence="4 5">
    <location>
        <position position="498"/>
    </location>
</feature>
<dbReference type="InterPro" id="IPR023828">
    <property type="entry name" value="Peptidase_S8_Ser-AS"/>
</dbReference>
<evidence type="ECO:0000256" key="4">
    <source>
        <dbReference type="PIRSR" id="PIRSR615500-1"/>
    </source>
</evidence>
<evidence type="ECO:0000313" key="8">
    <source>
        <dbReference type="Proteomes" id="UP001204953"/>
    </source>
</evidence>
<dbReference type="PANTHER" id="PTHR42884:SF14">
    <property type="entry name" value="NEUROENDOCRINE CONVERTASE 1"/>
    <property type="match status" value="1"/>
</dbReference>
<dbReference type="GO" id="GO:0016020">
    <property type="term" value="C:membrane"/>
    <property type="evidence" value="ECO:0007669"/>
    <property type="project" value="TreeGrafter"/>
</dbReference>
<sequence length="707" mass="76351">MTRSPNYMSEDTPQPTTIPETSVGILLQRGGEEMMLLKVSDRFTVSLSSETAVEQITNLLTSTAEYDRNIPTSGSKLAEFTVAPQERDTVMAAVRNREDVTNASHVYQLKDNPGTLVYLKDKLTIQFIAEANEVTINAIATEFGLELVKSVMGIPNTFVFQVTQAATENPVKIANRLMGRNQVLTAEPEIVMAKQPSYRPRDTLYSKQWYLNHSGGTMLTAGCHIDVEKAWDITRGNRSIVVAIADDAIDLNHPDFQGKGKIVAPRDFKDNDFLPLPESYEESHGTACAGIAVAEETGTGIVGVAPGCALMPIRTTGMLDDDGIEELFDWAIKNNASVISCSWGAAAVYFPLSLRQRAAINHAATEGRRGKGCVIVFAAGNANRPVNGTIFERNWPSNLLRGPTNWLGGFTVHPDVITVAACTSLGKKSAYSNWGTNISVVAPSNNAPPGMWFEQTGYISTAPNVTEDTPGLGIFTDDLLGEAGYETGDFVSEFGGTSSACPVVAGVAALILSANPNLTAQEVKRIIEDTGDKIIDRDPDPQLGMRLGTYDTNGYSQWFGYGKVNAFKAVQAAQQKKGKGTQSTKIIKGSNNQSIAIPDDNPNGITSAIGITESASVGDIQVTVNIEHEFLGDLEIRLKAPNGVTILLQNRTLGSKTQLQQTYTVVTTPILQQLLNQTAAGIWQLQVVDSVQMDTGRLKSWELVLRG</sequence>
<dbReference type="EMBL" id="JAMZMM010000103">
    <property type="protein sequence ID" value="MCP2729263.1"/>
    <property type="molecule type" value="Genomic_DNA"/>
</dbReference>
<dbReference type="InterPro" id="IPR022398">
    <property type="entry name" value="Peptidase_S8_His-AS"/>
</dbReference>
<dbReference type="Gene3D" id="2.60.120.260">
    <property type="entry name" value="Galactose-binding domain-like"/>
    <property type="match status" value="1"/>
</dbReference>